<keyword evidence="3" id="KW-1185">Reference proteome</keyword>
<evidence type="ECO:0000313" key="4">
    <source>
        <dbReference type="WBParaSite" id="ECPE_0000453301-mRNA-1"/>
    </source>
</evidence>
<evidence type="ECO:0000256" key="1">
    <source>
        <dbReference type="SAM" id="MobiDB-lite"/>
    </source>
</evidence>
<gene>
    <name evidence="2" type="ORF">ECPE_LOCUS4521</name>
</gene>
<evidence type="ECO:0000313" key="3">
    <source>
        <dbReference type="Proteomes" id="UP000272942"/>
    </source>
</evidence>
<proteinExistence type="predicted"/>
<name>A0A183AC36_9TREM</name>
<evidence type="ECO:0000313" key="2">
    <source>
        <dbReference type="EMBL" id="VDP72872.1"/>
    </source>
</evidence>
<dbReference type="AlphaFoldDB" id="A0A183AC36"/>
<dbReference type="WBParaSite" id="ECPE_0000453301-mRNA-1">
    <property type="protein sequence ID" value="ECPE_0000453301-mRNA-1"/>
    <property type="gene ID" value="ECPE_0000453301"/>
</dbReference>
<accession>A0A183AC36</accession>
<protein>
    <submittedName>
        <fullName evidence="4">Si:ch73-389k6.1</fullName>
    </submittedName>
</protein>
<reference evidence="2 3" key="2">
    <citation type="submission" date="2018-11" db="EMBL/GenBank/DDBJ databases">
        <authorList>
            <consortium name="Pathogen Informatics"/>
        </authorList>
    </citation>
    <scope>NUCLEOTIDE SEQUENCE [LARGE SCALE GENOMIC DNA]</scope>
    <source>
        <strain evidence="2 3">Egypt</strain>
    </source>
</reference>
<organism evidence="4">
    <name type="scientific">Echinostoma caproni</name>
    <dbReference type="NCBI Taxonomy" id="27848"/>
    <lineage>
        <taxon>Eukaryota</taxon>
        <taxon>Metazoa</taxon>
        <taxon>Spiralia</taxon>
        <taxon>Lophotrochozoa</taxon>
        <taxon>Platyhelminthes</taxon>
        <taxon>Trematoda</taxon>
        <taxon>Digenea</taxon>
        <taxon>Plagiorchiida</taxon>
        <taxon>Echinostomata</taxon>
        <taxon>Echinostomatoidea</taxon>
        <taxon>Echinostomatidae</taxon>
        <taxon>Echinostoma</taxon>
    </lineage>
</organism>
<feature type="region of interest" description="Disordered" evidence="1">
    <location>
        <begin position="97"/>
        <end position="127"/>
    </location>
</feature>
<sequence length="176" mass="19479">MSRKPTPKGKILLRYSQSVLNSHKHGSHFFCVLPSLVPLHKTKDVNKCSMCNDSTGCEKCTPPSDLVNVDQELVPGSVECKQPDTRTGVFRFHSVRIRSKPSSPPTSPATGLRSPHCPTSHGDRMNDLSVEHTGEIQPLNMLSPRSARVSLSSWTSCIQLDRTDVTETKVDDTLER</sequence>
<reference evidence="4" key="1">
    <citation type="submission" date="2016-06" db="UniProtKB">
        <authorList>
            <consortium name="WormBaseParasite"/>
        </authorList>
    </citation>
    <scope>IDENTIFICATION</scope>
</reference>
<dbReference type="Proteomes" id="UP000272942">
    <property type="component" value="Unassembled WGS sequence"/>
</dbReference>
<dbReference type="EMBL" id="UZAN01041390">
    <property type="protein sequence ID" value="VDP72872.1"/>
    <property type="molecule type" value="Genomic_DNA"/>
</dbReference>